<protein>
    <submittedName>
        <fullName evidence="2">Uncharacterized protein</fullName>
    </submittedName>
</protein>
<organism evidence="1 2">
    <name type="scientific">Panagrolaimus davidi</name>
    <dbReference type="NCBI Taxonomy" id="227884"/>
    <lineage>
        <taxon>Eukaryota</taxon>
        <taxon>Metazoa</taxon>
        <taxon>Ecdysozoa</taxon>
        <taxon>Nematoda</taxon>
        <taxon>Chromadorea</taxon>
        <taxon>Rhabditida</taxon>
        <taxon>Tylenchina</taxon>
        <taxon>Panagrolaimomorpha</taxon>
        <taxon>Panagrolaimoidea</taxon>
        <taxon>Panagrolaimidae</taxon>
        <taxon>Panagrolaimus</taxon>
    </lineage>
</organism>
<sequence>MFDDQQKAIDLLYFANKYDFLTLKPKLETVLGKKLCKENVSLLASTADKTNSLQLRQACIDFLRNLFNKKEGFPDEELDKFDAKFLKDLFSQALNN</sequence>
<evidence type="ECO:0000313" key="2">
    <source>
        <dbReference type="WBParaSite" id="PDA_v2.g18377.t1"/>
    </source>
</evidence>
<accession>A0A914PJ18</accession>
<proteinExistence type="predicted"/>
<dbReference type="InterPro" id="IPR011333">
    <property type="entry name" value="SKP1/BTB/POZ_sf"/>
</dbReference>
<dbReference type="AlphaFoldDB" id="A0A914PJ18"/>
<name>A0A914PJ18_9BILA</name>
<keyword evidence="1" id="KW-1185">Reference proteome</keyword>
<reference evidence="2" key="1">
    <citation type="submission" date="2022-11" db="UniProtKB">
        <authorList>
            <consortium name="WormBaseParasite"/>
        </authorList>
    </citation>
    <scope>IDENTIFICATION</scope>
</reference>
<dbReference type="Gene3D" id="3.30.710.10">
    <property type="entry name" value="Potassium Channel Kv1.1, Chain A"/>
    <property type="match status" value="1"/>
</dbReference>
<dbReference type="WBParaSite" id="PDA_v2.g18377.t1">
    <property type="protein sequence ID" value="PDA_v2.g18377.t1"/>
    <property type="gene ID" value="PDA_v2.g18377"/>
</dbReference>
<evidence type="ECO:0000313" key="1">
    <source>
        <dbReference type="Proteomes" id="UP000887578"/>
    </source>
</evidence>
<dbReference type="Proteomes" id="UP000887578">
    <property type="component" value="Unplaced"/>
</dbReference>